<reference evidence="2 3" key="1">
    <citation type="submission" date="2023-07" db="EMBL/GenBank/DDBJ databases">
        <title>Sorghum-associated microbial communities from plants grown in Nebraska, USA.</title>
        <authorList>
            <person name="Schachtman D."/>
        </authorList>
    </citation>
    <scope>NUCLEOTIDE SEQUENCE [LARGE SCALE GENOMIC DNA]</scope>
    <source>
        <strain evidence="2 3">BE143</strain>
    </source>
</reference>
<evidence type="ECO:0000256" key="1">
    <source>
        <dbReference type="SAM" id="MobiDB-lite"/>
    </source>
</evidence>
<accession>A0ABU1QE58</accession>
<sequence length="51" mass="5633">MEAGSHEHLMDIDGVYAEMFRLQASSYLSQRERGFEEGDLSPSLVRTTGGA</sequence>
<protein>
    <submittedName>
        <fullName evidence="2">Uncharacterized protein</fullName>
    </submittedName>
</protein>
<organism evidence="2 3">
    <name type="scientific">Paenibacillus peoriae</name>
    <dbReference type="NCBI Taxonomy" id="59893"/>
    <lineage>
        <taxon>Bacteria</taxon>
        <taxon>Bacillati</taxon>
        <taxon>Bacillota</taxon>
        <taxon>Bacilli</taxon>
        <taxon>Bacillales</taxon>
        <taxon>Paenibacillaceae</taxon>
        <taxon>Paenibacillus</taxon>
    </lineage>
</organism>
<evidence type="ECO:0000313" key="2">
    <source>
        <dbReference type="EMBL" id="MDR6777902.1"/>
    </source>
</evidence>
<keyword evidence="3" id="KW-1185">Reference proteome</keyword>
<feature type="region of interest" description="Disordered" evidence="1">
    <location>
        <begin position="31"/>
        <end position="51"/>
    </location>
</feature>
<dbReference type="Proteomes" id="UP001266807">
    <property type="component" value="Unassembled WGS sequence"/>
</dbReference>
<dbReference type="RefSeq" id="WP_155613660.1">
    <property type="nucleotide sequence ID" value="NZ_CP132974.1"/>
</dbReference>
<evidence type="ECO:0000313" key="3">
    <source>
        <dbReference type="Proteomes" id="UP001266807"/>
    </source>
</evidence>
<dbReference type="EMBL" id="JAVDUG010000002">
    <property type="protein sequence ID" value="MDR6777902.1"/>
    <property type="molecule type" value="Genomic_DNA"/>
</dbReference>
<gene>
    <name evidence="2" type="ORF">J2W98_002164</name>
</gene>
<proteinExistence type="predicted"/>
<comment type="caution">
    <text evidence="2">The sequence shown here is derived from an EMBL/GenBank/DDBJ whole genome shotgun (WGS) entry which is preliminary data.</text>
</comment>
<name>A0ABU1QE58_9BACL</name>